<dbReference type="InterPro" id="IPR045584">
    <property type="entry name" value="Pilin-like"/>
</dbReference>
<evidence type="ECO:0000313" key="2">
    <source>
        <dbReference type="Proteomes" id="UP000034048"/>
    </source>
</evidence>
<protein>
    <recommendedName>
        <fullName evidence="3">General secretion pathway GspH domain-containing protein</fullName>
    </recommendedName>
</protein>
<evidence type="ECO:0008006" key="3">
    <source>
        <dbReference type="Google" id="ProtNLM"/>
    </source>
</evidence>
<dbReference type="EMBL" id="LBWS01000007">
    <property type="protein sequence ID" value="KKR15188.1"/>
    <property type="molecule type" value="Genomic_DNA"/>
</dbReference>
<reference evidence="1 2" key="1">
    <citation type="journal article" date="2015" name="Nature">
        <title>rRNA introns, odd ribosomes, and small enigmatic genomes across a large radiation of phyla.</title>
        <authorList>
            <person name="Brown C.T."/>
            <person name="Hug L.A."/>
            <person name="Thomas B.C."/>
            <person name="Sharon I."/>
            <person name="Castelle C.J."/>
            <person name="Singh A."/>
            <person name="Wilkins M.J."/>
            <person name="Williams K.H."/>
            <person name="Banfield J.F."/>
        </authorList>
    </citation>
    <scope>NUCLEOTIDE SEQUENCE [LARGE SCALE GENOMIC DNA]</scope>
</reference>
<gene>
    <name evidence="1" type="ORF">UT42_C0007G0004</name>
</gene>
<dbReference type="SUPFAM" id="SSF54523">
    <property type="entry name" value="Pili subunits"/>
    <property type="match status" value="1"/>
</dbReference>
<sequence>MKEQGLTIVEILLVVSLMALLLSLASPAYNYFRTSTQLNENTAQLTQALRLARQRSLAGYHNSAHGVWLERNSGVDRYVIYQGSSYATRDTANDREVWLINNLDLSFTDLTLINDDVDLNFSSGTGLPSDFGTINVQFGGRNKSIIINSAGLIEMQ</sequence>
<accession>A0A0G0NI76</accession>
<dbReference type="Proteomes" id="UP000034048">
    <property type="component" value="Unassembled WGS sequence"/>
</dbReference>
<dbReference type="AlphaFoldDB" id="A0A0G0NI76"/>
<name>A0A0G0NI76_9BACT</name>
<proteinExistence type="predicted"/>
<comment type="caution">
    <text evidence="1">The sequence shown here is derived from an EMBL/GenBank/DDBJ whole genome shotgun (WGS) entry which is preliminary data.</text>
</comment>
<organism evidence="1 2">
    <name type="scientific">Candidatus Falkowbacteria bacterium GW2011_GWA2_39_24</name>
    <dbReference type="NCBI Taxonomy" id="1618634"/>
    <lineage>
        <taxon>Bacteria</taxon>
        <taxon>Candidatus Falkowiibacteriota</taxon>
    </lineage>
</organism>
<evidence type="ECO:0000313" key="1">
    <source>
        <dbReference type="EMBL" id="KKR15188.1"/>
    </source>
</evidence>
<dbReference type="Gene3D" id="3.30.700.10">
    <property type="entry name" value="Glycoprotein, Type 4 Pilin"/>
    <property type="match status" value="1"/>
</dbReference>